<dbReference type="EMBL" id="CP001737">
    <property type="protein sequence ID" value="ACV78465.1"/>
    <property type="molecule type" value="Genomic_DNA"/>
</dbReference>
<dbReference type="SUPFAM" id="SSF55785">
    <property type="entry name" value="PYP-like sensor domain (PAS domain)"/>
    <property type="match status" value="1"/>
</dbReference>
<dbReference type="Proteomes" id="UP000002218">
    <property type="component" value="Chromosome"/>
</dbReference>
<dbReference type="FunCoup" id="C8XI96">
    <property type="interactions" value="1"/>
</dbReference>
<feature type="domain" description="PPM-type phosphatase" evidence="3">
    <location>
        <begin position="186"/>
        <end position="404"/>
    </location>
</feature>
<evidence type="ECO:0000313" key="5">
    <source>
        <dbReference type="Proteomes" id="UP000002218"/>
    </source>
</evidence>
<dbReference type="eggNOG" id="COG2172">
    <property type="taxonomic scope" value="Bacteria"/>
</dbReference>
<dbReference type="GO" id="GO:0016791">
    <property type="term" value="F:phosphatase activity"/>
    <property type="evidence" value="ECO:0007669"/>
    <property type="project" value="TreeGrafter"/>
</dbReference>
<dbReference type="InterPro" id="IPR002645">
    <property type="entry name" value="STAS_dom"/>
</dbReference>
<dbReference type="Gene3D" id="3.30.565.10">
    <property type="entry name" value="Histidine kinase-like ATPase, C-terminal domain"/>
    <property type="match status" value="1"/>
</dbReference>
<dbReference type="eggNOG" id="COG2208">
    <property type="taxonomic scope" value="Bacteria"/>
</dbReference>
<dbReference type="InParanoid" id="C8XI96"/>
<dbReference type="InterPro" id="IPR003594">
    <property type="entry name" value="HATPase_dom"/>
</dbReference>
<dbReference type="SMART" id="SM00331">
    <property type="entry name" value="PP2C_SIG"/>
    <property type="match status" value="1"/>
</dbReference>
<keyword evidence="1" id="KW-0378">Hydrolase</keyword>
<dbReference type="CDD" id="cd16936">
    <property type="entry name" value="HATPase_RsbW-like"/>
    <property type="match status" value="1"/>
</dbReference>
<dbReference type="SUPFAM" id="SSF81606">
    <property type="entry name" value="PP2C-like"/>
    <property type="match status" value="1"/>
</dbReference>
<reference evidence="4 5" key="2">
    <citation type="journal article" date="2010" name="Stand. Genomic Sci.">
        <title>Complete genome sequence of Nakamurella multipartita type strain (Y-104).</title>
        <authorList>
            <person name="Tice H."/>
            <person name="Mayilraj S."/>
            <person name="Sims D."/>
            <person name="Lapidus A."/>
            <person name="Nolan M."/>
            <person name="Lucas S."/>
            <person name="Glavina Del Rio T."/>
            <person name="Copeland A."/>
            <person name="Cheng J.F."/>
            <person name="Meincke L."/>
            <person name="Bruce D."/>
            <person name="Goodwin L."/>
            <person name="Pitluck S."/>
            <person name="Ivanova N."/>
            <person name="Mavromatis K."/>
            <person name="Ovchinnikova G."/>
            <person name="Pati A."/>
            <person name="Chen A."/>
            <person name="Palaniappan K."/>
            <person name="Land M."/>
            <person name="Hauser L."/>
            <person name="Chang Y.J."/>
            <person name="Jeffries C.D."/>
            <person name="Detter J.C."/>
            <person name="Brettin T."/>
            <person name="Rohde M."/>
            <person name="Goker M."/>
            <person name="Bristow J."/>
            <person name="Eisen J.A."/>
            <person name="Markowitz V."/>
            <person name="Hugenholtz P."/>
            <person name="Kyrpides N.C."/>
            <person name="Klenk H.P."/>
            <person name="Chen F."/>
        </authorList>
    </citation>
    <scope>NUCLEOTIDE SEQUENCE [LARGE SCALE GENOMIC DNA]</scope>
    <source>
        <strain evidence="5">ATCC 700099 / DSM 44233 / CIP 104796 / JCM 9543 / NBRC 105858 / Y-104</strain>
    </source>
</reference>
<organism evidence="4 5">
    <name type="scientific">Nakamurella multipartita (strain ATCC 700099 / DSM 44233 / CIP 104796 / JCM 9543 / NBRC 105858 / Y-104)</name>
    <name type="common">Microsphaera multipartita</name>
    <dbReference type="NCBI Taxonomy" id="479431"/>
    <lineage>
        <taxon>Bacteria</taxon>
        <taxon>Bacillati</taxon>
        <taxon>Actinomycetota</taxon>
        <taxon>Actinomycetes</taxon>
        <taxon>Nakamurellales</taxon>
        <taxon>Nakamurellaceae</taxon>
        <taxon>Nakamurella</taxon>
    </lineage>
</organism>
<gene>
    <name evidence="4" type="ordered locus">Namu_2087</name>
</gene>
<feature type="domain" description="STAS" evidence="2">
    <location>
        <begin position="563"/>
        <end position="666"/>
    </location>
</feature>
<dbReference type="InterPro" id="IPR001932">
    <property type="entry name" value="PPM-type_phosphatase-like_dom"/>
</dbReference>
<dbReference type="InterPro" id="IPR058548">
    <property type="entry name" value="MlaB-like_STAS"/>
</dbReference>
<dbReference type="SUPFAM" id="SSF55874">
    <property type="entry name" value="ATPase domain of HSP90 chaperone/DNA topoisomerase II/histidine kinase"/>
    <property type="match status" value="1"/>
</dbReference>
<dbReference type="Pfam" id="PF13581">
    <property type="entry name" value="HATPase_c_2"/>
    <property type="match status" value="1"/>
</dbReference>
<protein>
    <submittedName>
        <fullName evidence="4">Putative PAS/PAC sensor protein</fullName>
    </submittedName>
</protein>
<dbReference type="Pfam" id="PF13466">
    <property type="entry name" value="STAS_2"/>
    <property type="match status" value="1"/>
</dbReference>
<dbReference type="AlphaFoldDB" id="C8XI96"/>
<evidence type="ECO:0000259" key="3">
    <source>
        <dbReference type="PROSITE" id="PS51746"/>
    </source>
</evidence>
<dbReference type="HOGENOM" id="CLU_030485_0_0_11"/>
<keyword evidence="5" id="KW-1185">Reference proteome</keyword>
<dbReference type="Gene3D" id="3.30.450.20">
    <property type="entry name" value="PAS domain"/>
    <property type="match status" value="1"/>
</dbReference>
<dbReference type="Pfam" id="PF07228">
    <property type="entry name" value="SpoIIE"/>
    <property type="match status" value="1"/>
</dbReference>
<evidence type="ECO:0000259" key="2">
    <source>
        <dbReference type="PROSITE" id="PS50801"/>
    </source>
</evidence>
<dbReference type="InterPro" id="IPR052016">
    <property type="entry name" value="Bact_Sigma-Reg"/>
</dbReference>
<evidence type="ECO:0000256" key="1">
    <source>
        <dbReference type="ARBA" id="ARBA00022801"/>
    </source>
</evidence>
<dbReference type="InterPro" id="IPR036513">
    <property type="entry name" value="STAS_dom_sf"/>
</dbReference>
<dbReference type="CDD" id="cd07043">
    <property type="entry name" value="STAS_anti-anti-sigma_factors"/>
    <property type="match status" value="1"/>
</dbReference>
<dbReference type="InterPro" id="IPR035965">
    <property type="entry name" value="PAS-like_dom_sf"/>
</dbReference>
<dbReference type="eggNOG" id="COG1366">
    <property type="taxonomic scope" value="Bacteria"/>
</dbReference>
<dbReference type="PANTHER" id="PTHR43156:SF2">
    <property type="entry name" value="STAGE II SPORULATION PROTEIN E"/>
    <property type="match status" value="1"/>
</dbReference>
<reference evidence="5" key="1">
    <citation type="submission" date="2009-09" db="EMBL/GenBank/DDBJ databases">
        <title>The complete genome of Nakamurella multipartita DSM 44233.</title>
        <authorList>
            <consortium name="US DOE Joint Genome Institute (JGI-PGF)"/>
            <person name="Lucas S."/>
            <person name="Copeland A."/>
            <person name="Lapidus A."/>
            <person name="Glavina del Rio T."/>
            <person name="Dalin E."/>
            <person name="Tice H."/>
            <person name="Bruce D."/>
            <person name="Goodwin L."/>
            <person name="Pitluck S."/>
            <person name="Kyrpides N."/>
            <person name="Mavromatis K."/>
            <person name="Ivanova N."/>
            <person name="Ovchinnikova G."/>
            <person name="Sims D."/>
            <person name="Meincke L."/>
            <person name="Brettin T."/>
            <person name="Detter J.C."/>
            <person name="Han C."/>
            <person name="Larimer F."/>
            <person name="Land M."/>
            <person name="Hauser L."/>
            <person name="Markowitz V."/>
            <person name="Cheng J.-F."/>
            <person name="Hugenholtz P."/>
            <person name="Woyke T."/>
            <person name="Wu D."/>
            <person name="Klenk H.-P."/>
            <person name="Eisen J.A."/>
        </authorList>
    </citation>
    <scope>NUCLEOTIDE SEQUENCE [LARGE SCALE GENOMIC DNA]</scope>
    <source>
        <strain evidence="5">ATCC 700099 / DSM 44233 / CIP 104796 / JCM 9543 / NBRC 105858 / Y-104</strain>
    </source>
</reference>
<proteinExistence type="predicted"/>
<dbReference type="RefSeq" id="WP_015747357.1">
    <property type="nucleotide sequence ID" value="NC_013235.1"/>
</dbReference>
<dbReference type="STRING" id="479431.Namu_2087"/>
<evidence type="ECO:0000313" key="4">
    <source>
        <dbReference type="EMBL" id="ACV78465.1"/>
    </source>
</evidence>
<dbReference type="KEGG" id="nml:Namu_2087"/>
<sequence>MNGPDATADEDGIDAGVVGDASVLARVFEDSPAIHVALQGPEHTIVAINAVTRRLLGDRPTLARPCAAAIPELIGRSLLDRLDEVYASGQPITARDRRVHLDGGAEDEIDLEWFVTFIISPWRYADGTMRGVIVQAVDTTSQLQARRQATQSGSEFRRRYRAALDVIDELQRTLLPSSLPVLPQLELAARYLLADVEHAAGGDWFDGFMLADHRLAVVVGDVVGHGVAAAGVMSQLRSVLSYLLDTGVELAEAVTQLDRFASRTPGGFAATVCVVLVEPASGAMTYVTCGHPAPMVVDADGVARFLPLSGHRPLGAGASAAPITDSLGIGEVLVLFSDGLVERPDRTWESGLALLATITGDAVLGRDLPEGSPESVPERVCAHAVEMMTRPGHLDDVTMVAVQRRAVPVEPWYAEYPARADRLELIRADLRRWLRERMVSAEDETALTLAVSEAAANCIEHAYRDGDEGTIRIQVNLTTKGDALLVVADEGGWRDPITKAGTRGRGLAMVADAVDDFSIDTETGGTVVRMRRRLHRPVGMLAGDGVVEVGSAEFRAEPSGPIGARVITVSGSVDLASVPVLRQEVLRAGRGGELPVTIDLTAVTHLSSAGVQMLHTLSATGQPGALRHPPVLIAASGSPAAYVLDLAGLVRTSDVTDRSDRADRHD</sequence>
<dbReference type="SUPFAM" id="SSF52091">
    <property type="entry name" value="SpoIIaa-like"/>
    <property type="match status" value="1"/>
</dbReference>
<dbReference type="InterPro" id="IPR036890">
    <property type="entry name" value="HATPase_C_sf"/>
</dbReference>
<dbReference type="Gene3D" id="3.60.40.10">
    <property type="entry name" value="PPM-type phosphatase domain"/>
    <property type="match status" value="1"/>
</dbReference>
<name>C8XI96_NAKMY</name>
<dbReference type="PANTHER" id="PTHR43156">
    <property type="entry name" value="STAGE II SPORULATION PROTEIN E-RELATED"/>
    <property type="match status" value="1"/>
</dbReference>
<accession>C8XI96</accession>
<dbReference type="PROSITE" id="PS51746">
    <property type="entry name" value="PPM_2"/>
    <property type="match status" value="1"/>
</dbReference>
<dbReference type="PROSITE" id="PS50801">
    <property type="entry name" value="STAS"/>
    <property type="match status" value="1"/>
</dbReference>
<dbReference type="InterPro" id="IPR036457">
    <property type="entry name" value="PPM-type-like_dom_sf"/>
</dbReference>
<dbReference type="Gene3D" id="3.30.750.24">
    <property type="entry name" value="STAS domain"/>
    <property type="match status" value="1"/>
</dbReference>